<keyword evidence="3" id="KW-1003">Cell membrane</keyword>
<dbReference type="Proteomes" id="UP000094707">
    <property type="component" value="Chromosome I"/>
</dbReference>
<evidence type="ECO:0000256" key="2">
    <source>
        <dbReference type="ARBA" id="ARBA00022448"/>
    </source>
</evidence>
<dbReference type="RefSeq" id="WP_071906309.1">
    <property type="nucleotide sequence ID" value="NZ_LT607756.1"/>
</dbReference>
<feature type="transmembrane region" description="Helical" evidence="7">
    <location>
        <begin position="140"/>
        <end position="158"/>
    </location>
</feature>
<feature type="transmembrane region" description="Helical" evidence="7">
    <location>
        <begin position="337"/>
        <end position="355"/>
    </location>
</feature>
<dbReference type="InterPro" id="IPR020846">
    <property type="entry name" value="MFS_dom"/>
</dbReference>
<feature type="transmembrane region" description="Helical" evidence="7">
    <location>
        <begin position="50"/>
        <end position="70"/>
    </location>
</feature>
<feature type="transmembrane region" description="Helical" evidence="7">
    <location>
        <begin position="361"/>
        <end position="383"/>
    </location>
</feature>
<dbReference type="GO" id="GO:0005886">
    <property type="term" value="C:plasma membrane"/>
    <property type="evidence" value="ECO:0007669"/>
    <property type="project" value="UniProtKB-SubCell"/>
</dbReference>
<dbReference type="InterPro" id="IPR011701">
    <property type="entry name" value="MFS"/>
</dbReference>
<evidence type="ECO:0000256" key="1">
    <source>
        <dbReference type="ARBA" id="ARBA00004651"/>
    </source>
</evidence>
<dbReference type="STRING" id="118062.MCBB_0530"/>
<feature type="transmembrane region" description="Helical" evidence="7">
    <location>
        <begin position="82"/>
        <end position="101"/>
    </location>
</feature>
<evidence type="ECO:0000256" key="6">
    <source>
        <dbReference type="ARBA" id="ARBA00023136"/>
    </source>
</evidence>
<dbReference type="PATRIC" id="fig|129848.4.peg.534"/>
<dbReference type="OrthoDB" id="117970at2157"/>
<proteinExistence type="predicted"/>
<keyword evidence="5 7" id="KW-1133">Transmembrane helix</keyword>
<evidence type="ECO:0000256" key="5">
    <source>
        <dbReference type="ARBA" id="ARBA00022989"/>
    </source>
</evidence>
<evidence type="ECO:0000256" key="3">
    <source>
        <dbReference type="ARBA" id="ARBA00022475"/>
    </source>
</evidence>
<dbReference type="PROSITE" id="PS50850">
    <property type="entry name" value="MFS"/>
    <property type="match status" value="1"/>
</dbReference>
<feature type="transmembrane region" description="Helical" evidence="7">
    <location>
        <begin position="307"/>
        <end position="325"/>
    </location>
</feature>
<feature type="transmembrane region" description="Helical" evidence="7">
    <location>
        <begin position="202"/>
        <end position="223"/>
    </location>
</feature>
<gene>
    <name evidence="9" type="primary">yusP1</name>
    <name evidence="9" type="ORF">MCBB_0530</name>
</gene>
<dbReference type="Gene3D" id="1.20.1250.20">
    <property type="entry name" value="MFS general substrate transporter like domains"/>
    <property type="match status" value="1"/>
</dbReference>
<dbReference type="PANTHER" id="PTHR23501">
    <property type="entry name" value="MAJOR FACILITATOR SUPERFAMILY"/>
    <property type="match status" value="1"/>
</dbReference>
<evidence type="ECO:0000256" key="7">
    <source>
        <dbReference type="SAM" id="Phobius"/>
    </source>
</evidence>
<keyword evidence="2" id="KW-0813">Transport</keyword>
<dbReference type="EMBL" id="LT607756">
    <property type="protein sequence ID" value="SCG85106.1"/>
    <property type="molecule type" value="Genomic_DNA"/>
</dbReference>
<feature type="transmembrane region" description="Helical" evidence="7">
    <location>
        <begin position="229"/>
        <end position="251"/>
    </location>
</feature>
<feature type="transmembrane region" description="Helical" evidence="7">
    <location>
        <begin position="170"/>
        <end position="190"/>
    </location>
</feature>
<feature type="transmembrane region" description="Helical" evidence="7">
    <location>
        <begin position="404"/>
        <end position="423"/>
    </location>
</feature>
<feature type="transmembrane region" description="Helical" evidence="7">
    <location>
        <begin position="12"/>
        <end position="30"/>
    </location>
</feature>
<dbReference type="GO" id="GO:0022857">
    <property type="term" value="F:transmembrane transporter activity"/>
    <property type="evidence" value="ECO:0007669"/>
    <property type="project" value="InterPro"/>
</dbReference>
<dbReference type="GeneID" id="30411387"/>
<evidence type="ECO:0000313" key="9">
    <source>
        <dbReference type="EMBL" id="SCG85106.1"/>
    </source>
</evidence>
<evidence type="ECO:0000313" key="10">
    <source>
        <dbReference type="Proteomes" id="UP000094707"/>
    </source>
</evidence>
<organism evidence="9 10">
    <name type="scientific">Methanobacterium congolense</name>
    <dbReference type="NCBI Taxonomy" id="118062"/>
    <lineage>
        <taxon>Archaea</taxon>
        <taxon>Methanobacteriati</taxon>
        <taxon>Methanobacteriota</taxon>
        <taxon>Methanomada group</taxon>
        <taxon>Methanobacteria</taxon>
        <taxon>Methanobacteriales</taxon>
        <taxon>Methanobacteriaceae</taxon>
        <taxon>Methanobacterium</taxon>
    </lineage>
</organism>
<protein>
    <submittedName>
        <fullName evidence="9">Putative MFS-type transporter YusP</fullName>
    </submittedName>
</protein>
<dbReference type="FunFam" id="1.20.1720.10:FF:000004">
    <property type="entry name" value="EmrB/QacA family drug resistance transporter"/>
    <property type="match status" value="1"/>
</dbReference>
<dbReference type="Pfam" id="PF07690">
    <property type="entry name" value="MFS_1"/>
    <property type="match status" value="1"/>
</dbReference>
<feature type="transmembrane region" description="Helical" evidence="7">
    <location>
        <begin position="107"/>
        <end position="128"/>
    </location>
</feature>
<feature type="transmembrane region" description="Helical" evidence="7">
    <location>
        <begin position="443"/>
        <end position="465"/>
    </location>
</feature>
<feature type="transmembrane region" description="Helical" evidence="7">
    <location>
        <begin position="272"/>
        <end position="295"/>
    </location>
</feature>
<dbReference type="PROSITE" id="PS00216">
    <property type="entry name" value="SUGAR_TRANSPORT_1"/>
    <property type="match status" value="1"/>
</dbReference>
<evidence type="ECO:0000256" key="4">
    <source>
        <dbReference type="ARBA" id="ARBA00022692"/>
    </source>
</evidence>
<evidence type="ECO:0000259" key="8">
    <source>
        <dbReference type="PROSITE" id="PS50850"/>
    </source>
</evidence>
<dbReference type="PRINTS" id="PR01036">
    <property type="entry name" value="TCRTETB"/>
</dbReference>
<dbReference type="InterPro" id="IPR036259">
    <property type="entry name" value="MFS_trans_sf"/>
</dbReference>
<dbReference type="AlphaFoldDB" id="A0A1D3L0M7"/>
<comment type="subcellular location">
    <subcellularLocation>
        <location evidence="1">Cell membrane</location>
        <topology evidence="1">Multi-pass membrane protein</topology>
    </subcellularLocation>
</comment>
<reference evidence="9 10" key="1">
    <citation type="submission" date="2016-08" db="EMBL/GenBank/DDBJ databases">
        <authorList>
            <person name="Seilhamer J.J."/>
        </authorList>
    </citation>
    <scope>NUCLEOTIDE SEQUENCE [LARGE SCALE GENOMIC DNA]</scope>
    <source>
        <strain evidence="9">Buetzberg</strain>
    </source>
</reference>
<dbReference type="SUPFAM" id="SSF103473">
    <property type="entry name" value="MFS general substrate transporter"/>
    <property type="match status" value="1"/>
</dbReference>
<keyword evidence="6 7" id="KW-0472">Membrane</keyword>
<dbReference type="PANTHER" id="PTHR23501:SF197">
    <property type="entry name" value="COMD"/>
    <property type="match status" value="1"/>
</dbReference>
<dbReference type="CDD" id="cd17502">
    <property type="entry name" value="MFS_Azr1_MDR_like"/>
    <property type="match status" value="1"/>
</dbReference>
<dbReference type="InterPro" id="IPR005829">
    <property type="entry name" value="Sugar_transporter_CS"/>
</dbReference>
<accession>A0A1D3L0M7</accession>
<keyword evidence="4 7" id="KW-0812">Transmembrane</keyword>
<feature type="domain" description="Major facilitator superfamily (MFS) profile" evidence="8">
    <location>
        <begin position="17"/>
        <end position="470"/>
    </location>
</feature>
<dbReference type="KEGG" id="mcub:MCBB_0530"/>
<sequence length="486" mass="52268">MENEKSKGSKALNIKLLLGGLMISLLVGALDNSIMSTAMPQVITSLGGMAYYVWPFTIYLLTSTIAIILSGKLSDIYGRKKFLITGIIIFITTSVLCGFSQNIMELTFFRGLQGIGGGILMTIPFIVVAEVFPPRERGKYMGILSSVFGFANVLGPVLGGFITDFMGWEWVFYVNIPVGIAAIYMLRSYFPNLELVVKEGSIDYAGIVTLTAALSGLFLGLTFVRDTAVSSGLAATLFIFAAVMIVLFIYAEKKAREPILPMKLFKNSIFNVSSIAMFLSSAVMFCGIIYIPLFIQGVQGMSASTSGLLIIPMLVSLTVASIATGQVISRTGTYKKLGVLAFVLLTIGIWLLSTMNTSTGYLALVIYSTIMGIGTGMMYPIFNVAVQNAVSLRDLGTVTASMQFFRNIGATVALPIFGVIVNLSVNMNIQTAKNVPPELMSLGIHNVFLSGLVISVAGLLVCLFLKEKVLASRGGFEGDKKELHGK</sequence>
<dbReference type="Gene3D" id="1.20.1720.10">
    <property type="entry name" value="Multidrug resistance protein D"/>
    <property type="match status" value="1"/>
</dbReference>
<keyword evidence="10" id="KW-1185">Reference proteome</keyword>
<name>A0A1D3L0M7_9EURY</name>